<evidence type="ECO:0000313" key="2">
    <source>
        <dbReference type="EMBL" id="CAB4185203.1"/>
    </source>
</evidence>
<dbReference type="EMBL" id="LR797076">
    <property type="protein sequence ID" value="CAB4185203.1"/>
    <property type="molecule type" value="Genomic_DNA"/>
</dbReference>
<gene>
    <name evidence="2" type="ORF">UFOVP1119_13</name>
    <name evidence="3" type="ORF">UFOVP1238_130</name>
</gene>
<name>A0A6J5QLH5_9CAUD</name>
<organism evidence="2">
    <name type="scientific">uncultured Caudovirales phage</name>
    <dbReference type="NCBI Taxonomy" id="2100421"/>
    <lineage>
        <taxon>Viruses</taxon>
        <taxon>Duplodnaviria</taxon>
        <taxon>Heunggongvirae</taxon>
        <taxon>Uroviricota</taxon>
        <taxon>Caudoviricetes</taxon>
        <taxon>Peduoviridae</taxon>
        <taxon>Maltschvirus</taxon>
        <taxon>Maltschvirus maltsch</taxon>
    </lineage>
</organism>
<evidence type="ECO:0000313" key="3">
    <source>
        <dbReference type="EMBL" id="CAB4193716.1"/>
    </source>
</evidence>
<feature type="compositionally biased region" description="Polar residues" evidence="1">
    <location>
        <begin position="42"/>
        <end position="62"/>
    </location>
</feature>
<feature type="region of interest" description="Disordered" evidence="1">
    <location>
        <begin position="185"/>
        <end position="215"/>
    </location>
</feature>
<dbReference type="EMBL" id="LR797198">
    <property type="protein sequence ID" value="CAB4193716.1"/>
    <property type="molecule type" value="Genomic_DNA"/>
</dbReference>
<accession>A0A6J5QLH5</accession>
<reference evidence="2" key="1">
    <citation type="submission" date="2020-05" db="EMBL/GenBank/DDBJ databases">
        <authorList>
            <person name="Chiriac C."/>
            <person name="Salcher M."/>
            <person name="Ghai R."/>
            <person name="Kavagutti S V."/>
        </authorList>
    </citation>
    <scope>NUCLEOTIDE SEQUENCE</scope>
</reference>
<protein>
    <submittedName>
        <fullName evidence="2">Uncharacterized protein</fullName>
    </submittedName>
</protein>
<feature type="compositionally biased region" description="Basic and acidic residues" evidence="1">
    <location>
        <begin position="185"/>
        <end position="203"/>
    </location>
</feature>
<sequence>MDAVNFEKFYNEVSDMIKAIGTSSSANEERDERSVENYVRQSANTNTNNLQTGGSIVSNTTEPDPKGDIAITKSIPDGTTGPLIGQAIMTDASATPAPNGDSAVVPDQATIPSDATAAIAPTAEETAEATEETVEMVKSASCKECGQALPVKKSDDSDEDDVKVEKAAACADCGEATCKCMDKAVDPESKETTPDDEKAEMKKSLWGGAFAPVKP</sequence>
<proteinExistence type="predicted"/>
<evidence type="ECO:0000256" key="1">
    <source>
        <dbReference type="SAM" id="MobiDB-lite"/>
    </source>
</evidence>
<feature type="region of interest" description="Disordered" evidence="1">
    <location>
        <begin position="42"/>
        <end position="78"/>
    </location>
</feature>